<dbReference type="AlphaFoldDB" id="A0A8J7DDH7"/>
<proteinExistence type="predicted"/>
<name>A0A8J7DDH7_DESMC</name>
<dbReference type="Proteomes" id="UP000622533">
    <property type="component" value="Unassembled WGS sequence"/>
</dbReference>
<comment type="caution">
    <text evidence="1">The sequence shown here is derived from an EMBL/GenBank/DDBJ whole genome shotgun (WGS) entry which is preliminary data.</text>
</comment>
<evidence type="ECO:0000313" key="1">
    <source>
        <dbReference type="EMBL" id="MBE9025846.1"/>
    </source>
</evidence>
<evidence type="ECO:0000313" key="2">
    <source>
        <dbReference type="Proteomes" id="UP000622533"/>
    </source>
</evidence>
<keyword evidence="2" id="KW-1185">Reference proteome</keyword>
<dbReference type="EMBL" id="JADEXS010000491">
    <property type="protein sequence ID" value="MBE9025846.1"/>
    <property type="molecule type" value="Genomic_DNA"/>
</dbReference>
<organism evidence="1 2">
    <name type="scientific">Desmonostoc muscorum LEGE 12446</name>
    <dbReference type="NCBI Taxonomy" id="1828758"/>
    <lineage>
        <taxon>Bacteria</taxon>
        <taxon>Bacillati</taxon>
        <taxon>Cyanobacteriota</taxon>
        <taxon>Cyanophyceae</taxon>
        <taxon>Nostocales</taxon>
        <taxon>Nostocaceae</taxon>
        <taxon>Desmonostoc</taxon>
    </lineage>
</organism>
<sequence length="78" mass="8898">MTNIHNLGMTDTEYAKLIAQGYDPNLEHQLMELGESIDEARKLARIVGLTQDKPLQTEEEWQEFMAVWGDTCDGSLEK</sequence>
<accession>A0A8J7DDH7</accession>
<protein>
    <submittedName>
        <fullName evidence="1">Uncharacterized protein</fullName>
    </submittedName>
</protein>
<dbReference type="RefSeq" id="WP_193921194.1">
    <property type="nucleotide sequence ID" value="NZ_JADEXS020000002.1"/>
</dbReference>
<gene>
    <name evidence="1" type="ORF">IQ276_26540</name>
</gene>
<reference evidence="1" key="1">
    <citation type="submission" date="2020-10" db="EMBL/GenBank/DDBJ databases">
        <authorList>
            <person name="Castelo-Branco R."/>
            <person name="Eusebio N."/>
            <person name="Adriana R."/>
            <person name="Vieira A."/>
            <person name="Brugerolle De Fraissinette N."/>
            <person name="Rezende De Castro R."/>
            <person name="Schneider M.P."/>
            <person name="Vasconcelos V."/>
            <person name="Leao P.N."/>
        </authorList>
    </citation>
    <scope>NUCLEOTIDE SEQUENCE</scope>
    <source>
        <strain evidence="1">LEGE 12446</strain>
    </source>
</reference>